<comment type="similarity">
    <text evidence="7">Belongs to the shikimate kinase family.</text>
</comment>
<dbReference type="PRINTS" id="PR01100">
    <property type="entry name" value="SHIKIMTKNASE"/>
</dbReference>
<evidence type="ECO:0000256" key="7">
    <source>
        <dbReference type="HAMAP-Rule" id="MF_00109"/>
    </source>
</evidence>
<proteinExistence type="inferred from homology"/>
<dbReference type="EC" id="2.7.1.71" evidence="7"/>
<reference evidence="8 9" key="1">
    <citation type="submission" date="2023-09" db="EMBL/GenBank/DDBJ databases">
        <authorList>
            <person name="Rey-Velasco X."/>
        </authorList>
    </citation>
    <scope>NUCLEOTIDE SEQUENCE [LARGE SCALE GENOMIC DNA]</scope>
    <source>
        <strain evidence="8 9">P050</strain>
    </source>
</reference>
<keyword evidence="7" id="KW-0963">Cytoplasm</keyword>
<comment type="caution">
    <text evidence="8">The sequence shown here is derived from an EMBL/GenBank/DDBJ whole genome shotgun (WGS) entry which is preliminary data.</text>
</comment>
<dbReference type="PANTHER" id="PTHR21087">
    <property type="entry name" value="SHIKIMATE KINASE"/>
    <property type="match status" value="1"/>
</dbReference>
<comment type="cofactor">
    <cofactor evidence="7">
        <name>Mg(2+)</name>
        <dbReference type="ChEBI" id="CHEBI:18420"/>
    </cofactor>
    <text evidence="7">Binds 1 Mg(2+) ion per subunit.</text>
</comment>
<evidence type="ECO:0000256" key="1">
    <source>
        <dbReference type="ARBA" id="ARBA00022605"/>
    </source>
</evidence>
<name>A0ABU2Y0K2_9FLAO</name>
<keyword evidence="7" id="KW-0460">Magnesium</keyword>
<dbReference type="InterPro" id="IPR027417">
    <property type="entry name" value="P-loop_NTPase"/>
</dbReference>
<dbReference type="RefSeq" id="WP_311591491.1">
    <property type="nucleotide sequence ID" value="NZ_JAVRHV010000001.1"/>
</dbReference>
<dbReference type="Proteomes" id="UP001252186">
    <property type="component" value="Unassembled WGS sequence"/>
</dbReference>
<feature type="binding site" evidence="7">
    <location>
        <begin position="10"/>
        <end position="15"/>
    </location>
    <ligand>
        <name>ATP</name>
        <dbReference type="ChEBI" id="CHEBI:30616"/>
    </ligand>
</feature>
<evidence type="ECO:0000256" key="5">
    <source>
        <dbReference type="ARBA" id="ARBA00022840"/>
    </source>
</evidence>
<feature type="binding site" evidence="7">
    <location>
        <position position="14"/>
    </location>
    <ligand>
        <name>Mg(2+)</name>
        <dbReference type="ChEBI" id="CHEBI:18420"/>
    </ligand>
</feature>
<dbReference type="HAMAP" id="MF_00109">
    <property type="entry name" value="Shikimate_kinase"/>
    <property type="match status" value="1"/>
</dbReference>
<protein>
    <recommendedName>
        <fullName evidence="7">Shikimate kinase</fullName>
        <shortName evidence="7">SK</shortName>
        <ecNumber evidence="7">2.7.1.71</ecNumber>
    </recommendedName>
</protein>
<keyword evidence="3 7" id="KW-0547">Nucleotide-binding</keyword>
<evidence type="ECO:0000256" key="3">
    <source>
        <dbReference type="ARBA" id="ARBA00022741"/>
    </source>
</evidence>
<feature type="binding site" evidence="7">
    <location>
        <position position="56"/>
    </location>
    <ligand>
        <name>substrate</name>
    </ligand>
</feature>
<feature type="binding site" evidence="7">
    <location>
        <position position="32"/>
    </location>
    <ligand>
        <name>substrate</name>
    </ligand>
</feature>
<dbReference type="GO" id="GO:0004765">
    <property type="term" value="F:shikimate kinase activity"/>
    <property type="evidence" value="ECO:0007669"/>
    <property type="project" value="UniProtKB-EC"/>
</dbReference>
<dbReference type="SUPFAM" id="SSF52540">
    <property type="entry name" value="P-loop containing nucleoside triphosphate hydrolases"/>
    <property type="match status" value="1"/>
</dbReference>
<evidence type="ECO:0000313" key="8">
    <source>
        <dbReference type="EMBL" id="MDT0551706.1"/>
    </source>
</evidence>
<feature type="binding site" evidence="7">
    <location>
        <position position="79"/>
    </location>
    <ligand>
        <name>substrate</name>
    </ligand>
</feature>
<feature type="binding site" evidence="7">
    <location>
        <position position="140"/>
    </location>
    <ligand>
        <name>substrate</name>
    </ligand>
</feature>
<keyword evidence="9" id="KW-1185">Reference proteome</keyword>
<keyword evidence="5 7" id="KW-0067">ATP-binding</keyword>
<sequence length="168" mass="19186">MKLVLIGYMASGKSAVGVELAKELSLNFIDLDNYIEQKEQKTIAEIFKDNGEIYFRKIESDCLNELLSEKNDIVLSLGGGTPCYGNNMDTILKNSKSIYLRTGIATICSRLLNETNKRPLVSEISTEKLPEFIAKHLFERRFFYEKSNHVIDTDQKSVEDLVKHILEF</sequence>
<accession>A0ABU2Y0K2</accession>
<keyword evidence="1 7" id="KW-0028">Amino-acid biosynthesis</keyword>
<feature type="binding site" evidence="7">
    <location>
        <position position="118"/>
    </location>
    <ligand>
        <name>ATP</name>
        <dbReference type="ChEBI" id="CHEBI:30616"/>
    </ligand>
</feature>
<dbReference type="Gene3D" id="3.40.50.300">
    <property type="entry name" value="P-loop containing nucleotide triphosphate hydrolases"/>
    <property type="match status" value="1"/>
</dbReference>
<dbReference type="CDD" id="cd00464">
    <property type="entry name" value="SK"/>
    <property type="match status" value="1"/>
</dbReference>
<keyword evidence="2 7" id="KW-0808">Transferase</keyword>
<dbReference type="Pfam" id="PF01202">
    <property type="entry name" value="SKI"/>
    <property type="match status" value="1"/>
</dbReference>
<gene>
    <name evidence="7" type="primary">aroK</name>
    <name evidence="8" type="ORF">RM519_00485</name>
</gene>
<keyword evidence="7" id="KW-0479">Metal-binding</keyword>
<dbReference type="InterPro" id="IPR031322">
    <property type="entry name" value="Shikimate/glucono_kinase"/>
</dbReference>
<comment type="function">
    <text evidence="7">Catalyzes the specific phosphorylation of the 3-hydroxyl group of shikimic acid using ATP as a cosubstrate.</text>
</comment>
<dbReference type="EMBL" id="JAVRHV010000001">
    <property type="protein sequence ID" value="MDT0551706.1"/>
    <property type="molecule type" value="Genomic_DNA"/>
</dbReference>
<evidence type="ECO:0000256" key="4">
    <source>
        <dbReference type="ARBA" id="ARBA00022777"/>
    </source>
</evidence>
<comment type="caution">
    <text evidence="7">Lacks conserved residue(s) required for the propagation of feature annotation.</text>
</comment>
<dbReference type="PANTHER" id="PTHR21087:SF16">
    <property type="entry name" value="SHIKIMATE KINASE 1, CHLOROPLASTIC"/>
    <property type="match status" value="1"/>
</dbReference>
<dbReference type="InterPro" id="IPR000623">
    <property type="entry name" value="Shikimate_kinase/TSH1"/>
</dbReference>
<evidence type="ECO:0000256" key="6">
    <source>
        <dbReference type="ARBA" id="ARBA00023141"/>
    </source>
</evidence>
<comment type="catalytic activity">
    <reaction evidence="7">
        <text>shikimate + ATP = 3-phosphoshikimate + ADP + H(+)</text>
        <dbReference type="Rhea" id="RHEA:13121"/>
        <dbReference type="ChEBI" id="CHEBI:15378"/>
        <dbReference type="ChEBI" id="CHEBI:30616"/>
        <dbReference type="ChEBI" id="CHEBI:36208"/>
        <dbReference type="ChEBI" id="CHEBI:145989"/>
        <dbReference type="ChEBI" id="CHEBI:456216"/>
        <dbReference type="EC" id="2.7.1.71"/>
    </reaction>
</comment>
<keyword evidence="4 7" id="KW-0418">Kinase</keyword>
<evidence type="ECO:0000256" key="2">
    <source>
        <dbReference type="ARBA" id="ARBA00022679"/>
    </source>
</evidence>
<comment type="subcellular location">
    <subcellularLocation>
        <location evidence="7">Cytoplasm</location>
    </subcellularLocation>
</comment>
<comment type="subunit">
    <text evidence="7">Monomer.</text>
</comment>
<evidence type="ECO:0000313" key="9">
    <source>
        <dbReference type="Proteomes" id="UP001252186"/>
    </source>
</evidence>
<keyword evidence="6 7" id="KW-0057">Aromatic amino acid biosynthesis</keyword>
<organism evidence="8 9">
    <name type="scientific">Urechidicola vernalis</name>
    <dbReference type="NCBI Taxonomy" id="3075600"/>
    <lineage>
        <taxon>Bacteria</taxon>
        <taxon>Pseudomonadati</taxon>
        <taxon>Bacteroidota</taxon>
        <taxon>Flavobacteriia</taxon>
        <taxon>Flavobacteriales</taxon>
        <taxon>Flavobacteriaceae</taxon>
        <taxon>Urechidicola</taxon>
    </lineage>
</organism>
<comment type="pathway">
    <text evidence="7">Metabolic intermediate biosynthesis; chorismate biosynthesis; chorismate from D-erythrose 4-phosphate and phosphoenolpyruvate: step 5/7.</text>
</comment>